<organism evidence="2 3">
    <name type="scientific">Desulfosporosinus orientis (strain ATCC 19365 / DSM 765 / NCIMB 8382 / VKM B-1628 / Singapore I)</name>
    <name type="common">Desulfotomaculum orientis</name>
    <dbReference type="NCBI Taxonomy" id="768706"/>
    <lineage>
        <taxon>Bacteria</taxon>
        <taxon>Bacillati</taxon>
        <taxon>Bacillota</taxon>
        <taxon>Clostridia</taxon>
        <taxon>Eubacteriales</taxon>
        <taxon>Desulfitobacteriaceae</taxon>
        <taxon>Desulfosporosinus</taxon>
    </lineage>
</organism>
<keyword evidence="1" id="KW-0812">Transmembrane</keyword>
<feature type="transmembrane region" description="Helical" evidence="1">
    <location>
        <begin position="6"/>
        <end position="25"/>
    </location>
</feature>
<keyword evidence="3" id="KW-1185">Reference proteome</keyword>
<dbReference type="Proteomes" id="UP000006346">
    <property type="component" value="Chromosome"/>
</dbReference>
<dbReference type="RefSeq" id="WP_014184039.1">
    <property type="nucleotide sequence ID" value="NC_016584.1"/>
</dbReference>
<dbReference type="AlphaFoldDB" id="G7WD25"/>
<reference evidence="3" key="1">
    <citation type="submission" date="2011-11" db="EMBL/GenBank/DDBJ databases">
        <title>Complete sequence of Desulfosporosinus orientis DSM 765.</title>
        <authorList>
            <person name="Lucas S."/>
            <person name="Han J."/>
            <person name="Lapidus A."/>
            <person name="Cheng J.-F."/>
            <person name="Goodwin L."/>
            <person name="Pitluck S."/>
            <person name="Peters L."/>
            <person name="Ovchinnikova G."/>
            <person name="Teshima H."/>
            <person name="Detter J.C."/>
            <person name="Han C."/>
            <person name="Tapia R."/>
            <person name="Land M."/>
            <person name="Hauser L."/>
            <person name="Kyrpides N."/>
            <person name="Ivanova N."/>
            <person name="Pagani I."/>
            <person name="Pester M."/>
            <person name="Spring S."/>
            <person name="Ollivier B."/>
            <person name="Rattei T."/>
            <person name="Klenk H.-P."/>
            <person name="Wagner M."/>
            <person name="Loy A."/>
            <person name="Woyke T."/>
        </authorList>
    </citation>
    <scope>NUCLEOTIDE SEQUENCE [LARGE SCALE GENOMIC DNA]</scope>
    <source>
        <strain evidence="3">ATCC 19365 / DSM 765 / NCIMB 8382 / VKM B-1628</strain>
    </source>
</reference>
<protein>
    <submittedName>
        <fullName evidence="2">Uncharacterized protein</fullName>
    </submittedName>
</protein>
<keyword evidence="1" id="KW-0472">Membrane</keyword>
<evidence type="ECO:0000256" key="1">
    <source>
        <dbReference type="SAM" id="Phobius"/>
    </source>
</evidence>
<name>G7WD25_DESOD</name>
<evidence type="ECO:0000313" key="3">
    <source>
        <dbReference type="Proteomes" id="UP000006346"/>
    </source>
</evidence>
<gene>
    <name evidence="2" type="ordered locus">Desor_1571</name>
</gene>
<dbReference type="OrthoDB" id="1739741at2"/>
<dbReference type="KEGG" id="dor:Desor_1571"/>
<dbReference type="HOGENOM" id="CLU_1861773_0_0_9"/>
<reference evidence="2 3" key="2">
    <citation type="journal article" date="2012" name="J. Bacteriol.">
        <title>Complete genome sequences of Desulfosporosinus orientis DSM765T, Desulfosporosinus youngiae DSM17734T, Desulfosporosinus meridiei DSM13257T, and Desulfosporosinus acidiphilus DSM22704T.</title>
        <authorList>
            <person name="Pester M."/>
            <person name="Brambilla E."/>
            <person name="Alazard D."/>
            <person name="Rattei T."/>
            <person name="Weinmaier T."/>
            <person name="Han J."/>
            <person name="Lucas S."/>
            <person name="Lapidus A."/>
            <person name="Cheng J.F."/>
            <person name="Goodwin L."/>
            <person name="Pitluck S."/>
            <person name="Peters L."/>
            <person name="Ovchinnikova G."/>
            <person name="Teshima H."/>
            <person name="Detter J.C."/>
            <person name="Han C.S."/>
            <person name="Tapia R."/>
            <person name="Land M.L."/>
            <person name="Hauser L."/>
            <person name="Kyrpides N.C."/>
            <person name="Ivanova N.N."/>
            <person name="Pagani I."/>
            <person name="Huntmann M."/>
            <person name="Wei C.L."/>
            <person name="Davenport K.W."/>
            <person name="Daligault H."/>
            <person name="Chain P.S."/>
            <person name="Chen A."/>
            <person name="Mavromatis K."/>
            <person name="Markowitz V."/>
            <person name="Szeto E."/>
            <person name="Mikhailova N."/>
            <person name="Pati A."/>
            <person name="Wagner M."/>
            <person name="Woyke T."/>
            <person name="Ollivier B."/>
            <person name="Klenk H.P."/>
            <person name="Spring S."/>
            <person name="Loy A."/>
        </authorList>
    </citation>
    <scope>NUCLEOTIDE SEQUENCE [LARGE SCALE GENOMIC DNA]</scope>
    <source>
        <strain evidence="3">ATCC 19365 / DSM 765 / NCIMB 8382 / VKM B-1628</strain>
    </source>
</reference>
<accession>G7WD25</accession>
<proteinExistence type="predicted"/>
<dbReference type="PATRIC" id="fig|768706.3.peg.1557"/>
<evidence type="ECO:0000313" key="2">
    <source>
        <dbReference type="EMBL" id="AET67220.1"/>
    </source>
</evidence>
<dbReference type="EMBL" id="CP003108">
    <property type="protein sequence ID" value="AET67220.1"/>
    <property type="molecule type" value="Genomic_DNA"/>
</dbReference>
<dbReference type="eggNOG" id="ENOG5033C0K">
    <property type="taxonomic scope" value="Bacteria"/>
</dbReference>
<sequence length="121" mass="13623">MRARNIVTVAVIILLVGGFISFAGFNRLHAPIFAIQVQKIVLWGEPGYEIIQREATGKEAENIVKWFNESTDIRENKYFSGETPAAGIIINLIFAPDVLILRSGGDFEVQRNNWLGIRKSY</sequence>
<keyword evidence="1" id="KW-1133">Transmembrane helix</keyword>